<keyword evidence="2" id="KW-1185">Reference proteome</keyword>
<sequence length="175" mass="19179">MSVLLVFQGAINKPYRTAPIDEQTMKVTVGHVASPIFVDLKTSKYIKELQGDAIKSGWVIGNPLIDLTGGSPGAAYILGATAPGSPWILGGYSGSTKFAKTALGYADRSSLDNAWLLIAPEGRRQLSLSVLTDLDLLFPENYIYVGKFTNPTRRETQKLYRPKSENDFLDLMLHD</sequence>
<dbReference type="Proteomes" id="UP000199409">
    <property type="component" value="Unassembled WGS sequence"/>
</dbReference>
<name>A0A1H3YII5_9BACT</name>
<dbReference type="STRING" id="37625.SAMN05660420_01243"/>
<gene>
    <name evidence="1" type="ORF">SAMN05660420_01243</name>
</gene>
<dbReference type="EMBL" id="FNQN01000003">
    <property type="protein sequence ID" value="SEA11011.1"/>
    <property type="molecule type" value="Genomic_DNA"/>
</dbReference>
<dbReference type="OrthoDB" id="5540997at2"/>
<organism evidence="1 2">
    <name type="scientific">Desulfuromusa kysingii</name>
    <dbReference type="NCBI Taxonomy" id="37625"/>
    <lineage>
        <taxon>Bacteria</taxon>
        <taxon>Pseudomonadati</taxon>
        <taxon>Thermodesulfobacteriota</taxon>
        <taxon>Desulfuromonadia</taxon>
        <taxon>Desulfuromonadales</taxon>
        <taxon>Geopsychrobacteraceae</taxon>
        <taxon>Desulfuromusa</taxon>
    </lineage>
</organism>
<protein>
    <submittedName>
        <fullName evidence="1">Uncharacterized protein</fullName>
    </submittedName>
</protein>
<dbReference type="RefSeq" id="WP_092345810.1">
    <property type="nucleotide sequence ID" value="NZ_FNQN01000003.1"/>
</dbReference>
<evidence type="ECO:0000313" key="2">
    <source>
        <dbReference type="Proteomes" id="UP000199409"/>
    </source>
</evidence>
<reference evidence="1 2" key="1">
    <citation type="submission" date="2016-10" db="EMBL/GenBank/DDBJ databases">
        <authorList>
            <person name="de Groot N.N."/>
        </authorList>
    </citation>
    <scope>NUCLEOTIDE SEQUENCE [LARGE SCALE GENOMIC DNA]</scope>
    <source>
        <strain evidence="1 2">DSM 7343</strain>
    </source>
</reference>
<dbReference type="AlphaFoldDB" id="A0A1H3YII5"/>
<proteinExistence type="predicted"/>
<accession>A0A1H3YII5</accession>
<evidence type="ECO:0000313" key="1">
    <source>
        <dbReference type="EMBL" id="SEA11011.1"/>
    </source>
</evidence>